<dbReference type="GO" id="GO:0048278">
    <property type="term" value="P:vesicle docking"/>
    <property type="evidence" value="ECO:0007669"/>
    <property type="project" value="TreeGrafter"/>
</dbReference>
<accession>G1TT40</accession>
<evidence type="ECO:0000256" key="4">
    <source>
        <dbReference type="ARBA" id="ARBA00022692"/>
    </source>
</evidence>
<feature type="domain" description="T-SNARE coiled-coil homology" evidence="9">
    <location>
        <begin position="201"/>
        <end position="263"/>
    </location>
</feature>
<dbReference type="CDD" id="cd15848">
    <property type="entry name" value="SNARE_syntaxin1-like"/>
    <property type="match status" value="1"/>
</dbReference>
<dbReference type="STRING" id="9986.ENSOCUP00000020210"/>
<dbReference type="Bgee" id="ENSOCUG00000026656">
    <property type="expression patterns" value="Expressed in upper lobe of left lung and 1 other cell type or tissue"/>
</dbReference>
<dbReference type="PANTHER" id="PTHR19957">
    <property type="entry name" value="SYNTAXIN"/>
    <property type="match status" value="1"/>
</dbReference>
<reference evidence="10 11" key="1">
    <citation type="journal article" date="2011" name="Nature">
        <title>A high-resolution map of human evolutionary constraint using 29 mammals.</title>
        <authorList>
            <person name="Lindblad-Toh K."/>
            <person name="Garber M."/>
            <person name="Zuk O."/>
            <person name="Lin M.F."/>
            <person name="Parker B.J."/>
            <person name="Washietl S."/>
            <person name="Kheradpour P."/>
            <person name="Ernst J."/>
            <person name="Jordan G."/>
            <person name="Mauceli E."/>
            <person name="Ward L.D."/>
            <person name="Lowe C.B."/>
            <person name="Holloway A.K."/>
            <person name="Clamp M."/>
            <person name="Gnerre S."/>
            <person name="Alfoldi J."/>
            <person name="Beal K."/>
            <person name="Chang J."/>
            <person name="Clawson H."/>
            <person name="Cuff J."/>
            <person name="Di Palma F."/>
            <person name="Fitzgerald S."/>
            <person name="Flicek P."/>
            <person name="Guttman M."/>
            <person name="Hubisz M.J."/>
            <person name="Jaffe D.B."/>
            <person name="Jungreis I."/>
            <person name="Kent W.J."/>
            <person name="Kostka D."/>
            <person name="Lara M."/>
            <person name="Martins A.L."/>
            <person name="Massingham T."/>
            <person name="Moltke I."/>
            <person name="Raney B.J."/>
            <person name="Rasmussen M.D."/>
            <person name="Robinson J."/>
            <person name="Stark A."/>
            <person name="Vilella A.J."/>
            <person name="Wen J."/>
            <person name="Xie X."/>
            <person name="Zody M.C."/>
            <person name="Baldwin J."/>
            <person name="Bloom T."/>
            <person name="Chin C.W."/>
            <person name="Heiman D."/>
            <person name="Nicol R."/>
            <person name="Nusbaum C."/>
            <person name="Young S."/>
            <person name="Wilkinson J."/>
            <person name="Worley K.C."/>
            <person name="Kovar C.L."/>
            <person name="Muzny D.M."/>
            <person name="Gibbs R.A."/>
            <person name="Cree A."/>
            <person name="Dihn H.H."/>
            <person name="Fowler G."/>
            <person name="Jhangiani S."/>
            <person name="Joshi V."/>
            <person name="Lee S."/>
            <person name="Lewis L.R."/>
            <person name="Nazareth L.V."/>
            <person name="Okwuonu G."/>
            <person name="Santibanez J."/>
            <person name="Warren W.C."/>
            <person name="Mardis E.R."/>
            <person name="Weinstock G.M."/>
            <person name="Wilson R.K."/>
            <person name="Delehaunty K."/>
            <person name="Dooling D."/>
            <person name="Fronik C."/>
            <person name="Fulton L."/>
            <person name="Fulton B."/>
            <person name="Graves T."/>
            <person name="Minx P."/>
            <person name="Sodergren E."/>
            <person name="Birney E."/>
            <person name="Margulies E.H."/>
            <person name="Herrero J."/>
            <person name="Green E.D."/>
            <person name="Haussler D."/>
            <person name="Siepel A."/>
            <person name="Goldman N."/>
            <person name="Pollard K.S."/>
            <person name="Pedersen J.S."/>
            <person name="Lander E.S."/>
            <person name="Kellis M."/>
        </authorList>
    </citation>
    <scope>NUCLEOTIDE SEQUENCE [LARGE SCALE GENOMIC DNA]</scope>
    <source>
        <strain evidence="10 11">Thorbecke inbred</strain>
    </source>
</reference>
<keyword evidence="11" id="KW-1185">Reference proteome</keyword>
<evidence type="ECO:0000313" key="10">
    <source>
        <dbReference type="Ensembl" id="ENSOCUP00000020210.2"/>
    </source>
</evidence>
<keyword evidence="6" id="KW-0175">Coiled coil</keyword>
<dbReference type="PROSITE" id="PS50192">
    <property type="entry name" value="T_SNARE"/>
    <property type="match status" value="1"/>
</dbReference>
<dbReference type="GO" id="GO:0031201">
    <property type="term" value="C:SNARE complex"/>
    <property type="evidence" value="ECO:0007669"/>
    <property type="project" value="TreeGrafter"/>
</dbReference>
<dbReference type="eggNOG" id="KOG0810">
    <property type="taxonomic scope" value="Eukaryota"/>
</dbReference>
<dbReference type="Gene3D" id="1.20.5.110">
    <property type="match status" value="1"/>
</dbReference>
<evidence type="ECO:0000256" key="8">
    <source>
        <dbReference type="SAM" id="Phobius"/>
    </source>
</evidence>
<dbReference type="InterPro" id="IPR006011">
    <property type="entry name" value="Syntaxin_N"/>
</dbReference>
<keyword evidence="5 8" id="KW-1133">Transmembrane helix</keyword>
<reference evidence="10" key="2">
    <citation type="submission" date="2025-08" db="UniProtKB">
        <authorList>
            <consortium name="Ensembl"/>
        </authorList>
    </citation>
    <scope>IDENTIFICATION</scope>
    <source>
        <strain evidence="10">Thorbecke</strain>
    </source>
</reference>
<keyword evidence="4 8" id="KW-0812">Transmembrane</keyword>
<dbReference type="Gene3D" id="1.20.58.70">
    <property type="match status" value="1"/>
</dbReference>
<dbReference type="GO" id="GO:0006886">
    <property type="term" value="P:intracellular protein transport"/>
    <property type="evidence" value="ECO:0007669"/>
    <property type="project" value="InterPro"/>
</dbReference>
<proteinExistence type="inferred from homology"/>
<dbReference type="PANTHER" id="PTHR19957:SF72">
    <property type="entry name" value="SYNTAXIN-3-LIKE"/>
    <property type="match status" value="1"/>
</dbReference>
<comment type="similarity">
    <text evidence="2">Belongs to the syntaxin family.</text>
</comment>
<dbReference type="GeneTree" id="ENSGT01050000244948"/>
<dbReference type="SMART" id="SM00397">
    <property type="entry name" value="t_SNARE"/>
    <property type="match status" value="1"/>
</dbReference>
<evidence type="ECO:0000256" key="5">
    <source>
        <dbReference type="ARBA" id="ARBA00022989"/>
    </source>
</evidence>
<dbReference type="GO" id="GO:0000149">
    <property type="term" value="F:SNARE binding"/>
    <property type="evidence" value="ECO:0007669"/>
    <property type="project" value="TreeGrafter"/>
</dbReference>
<dbReference type="EMBL" id="AAGW02041761">
    <property type="status" value="NOT_ANNOTATED_CDS"/>
    <property type="molecule type" value="Genomic_DNA"/>
</dbReference>
<dbReference type="SMR" id="G1TT40"/>
<feature type="transmembrane region" description="Helical" evidence="8">
    <location>
        <begin position="272"/>
        <end position="295"/>
    </location>
</feature>
<dbReference type="PROSITE" id="PS00914">
    <property type="entry name" value="SYNTAXIN"/>
    <property type="match status" value="1"/>
</dbReference>
<dbReference type="AlphaFoldDB" id="G1TT40"/>
<evidence type="ECO:0000256" key="3">
    <source>
        <dbReference type="ARBA" id="ARBA00022448"/>
    </source>
</evidence>
<evidence type="ECO:0000259" key="9">
    <source>
        <dbReference type="PROSITE" id="PS50192"/>
    </source>
</evidence>
<dbReference type="FunFam" id="1.20.58.70:FF:000027">
    <property type="entry name" value="Putative syntaxin-3"/>
    <property type="match status" value="1"/>
</dbReference>
<dbReference type="Proteomes" id="UP000001811">
    <property type="component" value="Chromosome X"/>
</dbReference>
<comment type="subcellular location">
    <subcellularLocation>
        <location evidence="1">Membrane</location>
        <topology evidence="1">Single-pass membrane protein</topology>
    </subcellularLocation>
</comment>
<evidence type="ECO:0000256" key="2">
    <source>
        <dbReference type="ARBA" id="ARBA00009063"/>
    </source>
</evidence>
<dbReference type="Pfam" id="PF00804">
    <property type="entry name" value="Syntaxin"/>
    <property type="match status" value="1"/>
</dbReference>
<dbReference type="InterPro" id="IPR000727">
    <property type="entry name" value="T_SNARE_dom"/>
</dbReference>
<dbReference type="Ensembl" id="ENSOCUT00000027264.2">
    <property type="protein sequence ID" value="ENSOCUP00000020210.2"/>
    <property type="gene ID" value="ENSOCUG00000026656.2"/>
</dbReference>
<dbReference type="InterPro" id="IPR006012">
    <property type="entry name" value="Syntaxin/epimorphin_CS"/>
</dbReference>
<dbReference type="InterPro" id="IPR045242">
    <property type="entry name" value="Syntaxin"/>
</dbReference>
<keyword evidence="3" id="KW-0813">Transport</keyword>
<dbReference type="HOGENOM" id="CLU_042423_2_2_1"/>
<dbReference type="Pfam" id="PF05739">
    <property type="entry name" value="SNARE"/>
    <property type="match status" value="1"/>
</dbReference>
<evidence type="ECO:0000256" key="1">
    <source>
        <dbReference type="ARBA" id="ARBA00004167"/>
    </source>
</evidence>
<evidence type="ECO:0000313" key="11">
    <source>
        <dbReference type="Proteomes" id="UP000001811"/>
    </source>
</evidence>
<dbReference type="GO" id="GO:0006887">
    <property type="term" value="P:exocytosis"/>
    <property type="evidence" value="ECO:0007669"/>
    <property type="project" value="TreeGrafter"/>
</dbReference>
<dbReference type="GO" id="GO:0005886">
    <property type="term" value="C:plasma membrane"/>
    <property type="evidence" value="ECO:0007669"/>
    <property type="project" value="TreeGrafter"/>
</dbReference>
<protein>
    <recommendedName>
        <fullName evidence="9">t-SNARE coiled-coil homology domain-containing protein</fullName>
    </recommendedName>
</protein>
<dbReference type="GO" id="GO:0012505">
    <property type="term" value="C:endomembrane system"/>
    <property type="evidence" value="ECO:0007669"/>
    <property type="project" value="TreeGrafter"/>
</dbReference>
<keyword evidence="7 8" id="KW-0472">Membrane</keyword>
<organism evidence="10 11">
    <name type="scientific">Oryctolagus cuniculus</name>
    <name type="common">Rabbit</name>
    <dbReference type="NCBI Taxonomy" id="9986"/>
    <lineage>
        <taxon>Eukaryota</taxon>
        <taxon>Metazoa</taxon>
        <taxon>Chordata</taxon>
        <taxon>Craniata</taxon>
        <taxon>Vertebrata</taxon>
        <taxon>Euteleostomi</taxon>
        <taxon>Mammalia</taxon>
        <taxon>Eutheria</taxon>
        <taxon>Euarchontoglires</taxon>
        <taxon>Glires</taxon>
        <taxon>Lagomorpha</taxon>
        <taxon>Leporidae</taxon>
        <taxon>Oryctolagus</taxon>
    </lineage>
</organism>
<dbReference type="PaxDb" id="9986-ENSOCUP00000020210"/>
<dbReference type="GO" id="GO:0006906">
    <property type="term" value="P:vesicle fusion"/>
    <property type="evidence" value="ECO:0007669"/>
    <property type="project" value="TreeGrafter"/>
</dbReference>
<dbReference type="SUPFAM" id="SSF47661">
    <property type="entry name" value="t-snare proteins"/>
    <property type="match status" value="1"/>
</dbReference>
<name>G1TT40_RABIT</name>
<evidence type="ECO:0000256" key="7">
    <source>
        <dbReference type="ARBA" id="ARBA00023136"/>
    </source>
</evidence>
<sequence>MRDRLEELKNQVHPGRDPLELDDTLVFDNPAFEKSEANSIEKFFQEVAELSLALTELEGLSVSIDKKQQGVLCCTTEESVFREKNDLSIMKASFTSQARLIQPQLNTIQQELTTDCKYRRAEHRIRQSQLAVLLGRYRGIISHHYACETQYVVRLKEKMLRQAELAGLKLREEDLEKLVASPVAPQIVGHDLDIFKSKQGLALVQVRHQQLLDLECQISELHIIFLQLEMLISEQQEFVDSIEYNILQTQDYIEQSNETVKKALKYKRQSRFLTLISTVVARQQICSSVVGLLSIVAKIFARLAAFWSAEAQELVFSSIFFSFLFLLFTAACCGYQNNPFSFCFPLLEPY</sequence>
<feature type="transmembrane region" description="Helical" evidence="8">
    <location>
        <begin position="315"/>
        <end position="335"/>
    </location>
</feature>
<reference evidence="10" key="3">
    <citation type="submission" date="2025-09" db="UniProtKB">
        <authorList>
            <consortium name="Ensembl"/>
        </authorList>
    </citation>
    <scope>IDENTIFICATION</scope>
    <source>
        <strain evidence="10">Thorbecke</strain>
    </source>
</reference>
<dbReference type="InParanoid" id="G1TT40"/>
<dbReference type="InterPro" id="IPR010989">
    <property type="entry name" value="SNARE"/>
</dbReference>
<dbReference type="GO" id="GO:0005484">
    <property type="term" value="F:SNAP receptor activity"/>
    <property type="evidence" value="ECO:0007669"/>
    <property type="project" value="InterPro"/>
</dbReference>
<evidence type="ECO:0000256" key="6">
    <source>
        <dbReference type="ARBA" id="ARBA00023054"/>
    </source>
</evidence>